<feature type="domain" description="Mechanosensitive ion channel MscS" evidence="7">
    <location>
        <begin position="204"/>
        <end position="270"/>
    </location>
</feature>
<evidence type="ECO:0000256" key="4">
    <source>
        <dbReference type="ARBA" id="ARBA00023136"/>
    </source>
</evidence>
<feature type="transmembrane region" description="Helical" evidence="6">
    <location>
        <begin position="159"/>
        <end position="180"/>
    </location>
</feature>
<feature type="transmembrane region" description="Helical" evidence="6">
    <location>
        <begin position="78"/>
        <end position="95"/>
    </location>
</feature>
<dbReference type="InterPro" id="IPR023408">
    <property type="entry name" value="MscS_beta-dom_sf"/>
</dbReference>
<dbReference type="PANTHER" id="PTHR30566:SF25">
    <property type="entry name" value="INNER MEMBRANE PROTEIN"/>
    <property type="match status" value="1"/>
</dbReference>
<dbReference type="Proteomes" id="UP000246722">
    <property type="component" value="Unassembled WGS sequence"/>
</dbReference>
<accession>A0A317ZUY1</accession>
<evidence type="ECO:0000256" key="6">
    <source>
        <dbReference type="SAM" id="Phobius"/>
    </source>
</evidence>
<dbReference type="PANTHER" id="PTHR30566">
    <property type="entry name" value="YNAI-RELATED MECHANOSENSITIVE ION CHANNEL"/>
    <property type="match status" value="1"/>
</dbReference>
<evidence type="ECO:0000256" key="3">
    <source>
        <dbReference type="ARBA" id="ARBA00022989"/>
    </source>
</evidence>
<feature type="transmembrane region" description="Helical" evidence="6">
    <location>
        <begin position="186"/>
        <end position="210"/>
    </location>
</feature>
<keyword evidence="3 6" id="KW-1133">Transmembrane helix</keyword>
<dbReference type="InterPro" id="IPR006685">
    <property type="entry name" value="MscS_channel_2nd"/>
</dbReference>
<name>A0A317ZUY1_9MICO</name>
<keyword evidence="2 6" id="KW-0812">Transmembrane</keyword>
<organism evidence="8 9">
    <name type="scientific">Cryobacterium arcticum</name>
    <dbReference type="NCBI Taxonomy" id="670052"/>
    <lineage>
        <taxon>Bacteria</taxon>
        <taxon>Bacillati</taxon>
        <taxon>Actinomycetota</taxon>
        <taxon>Actinomycetes</taxon>
        <taxon>Micrococcales</taxon>
        <taxon>Microbacteriaceae</taxon>
        <taxon>Cryobacterium</taxon>
    </lineage>
</organism>
<feature type="region of interest" description="Disordered" evidence="5">
    <location>
        <begin position="367"/>
        <end position="428"/>
    </location>
</feature>
<protein>
    <submittedName>
        <fullName evidence="8">Mechanosensitive ion channel protein MscS</fullName>
    </submittedName>
</protein>
<dbReference type="Gene3D" id="1.10.287.1260">
    <property type="match status" value="1"/>
</dbReference>
<feature type="transmembrane region" description="Helical" evidence="6">
    <location>
        <begin position="34"/>
        <end position="57"/>
    </location>
</feature>
<evidence type="ECO:0000313" key="9">
    <source>
        <dbReference type="Proteomes" id="UP000246722"/>
    </source>
</evidence>
<dbReference type="OrthoDB" id="9792218at2"/>
<evidence type="ECO:0000256" key="2">
    <source>
        <dbReference type="ARBA" id="ARBA00022692"/>
    </source>
</evidence>
<evidence type="ECO:0000256" key="5">
    <source>
        <dbReference type="SAM" id="MobiDB-lite"/>
    </source>
</evidence>
<comment type="subcellular location">
    <subcellularLocation>
        <location evidence="1">Membrane</location>
    </subcellularLocation>
</comment>
<gene>
    <name evidence="8" type="ORF">CTB96_18485</name>
</gene>
<sequence length="428" mass="47437">MLGGPTRDTAVADLYRPDTERPPVIDILGLSLPAFPVAALAAVVIAVGFTAIAAFAFRMVGKRKAWARVLVQLIRVPFRMTVLIGALWLAVAGYLDVPADWDATVGFIFRALFIGSATWLLCALLYFAEEMAANRYRIDVRDNRVARRVRTQLRMLRRIGIVIIIICAIGTVLLSIPGAATVGASLFASAGLLSVVAGLAAQSTLANIFAGMQLAFNNALRVDDVVIVEGEWGKIEEITLTYIVVHIWDDRRMVLPSTYFTTTPFQNWTRHNSELLGSIEFDLDWRVNPAGMREELNRIVAQTDLWDGRAVVLQVTDAIGGYVRVRVLVTAQDAPTLFDLRCLVRENLIDWVNAENPDALPMNRVEVRQEPEAKPARTSRARKPEREVIEPVGLFSGDEGGKERAQHFTESIDVQDWHDAPETLPAPR</sequence>
<evidence type="ECO:0000259" key="7">
    <source>
        <dbReference type="Pfam" id="PF00924"/>
    </source>
</evidence>
<keyword evidence="4 6" id="KW-0472">Membrane</keyword>
<dbReference type="Pfam" id="PF00924">
    <property type="entry name" value="MS_channel_2nd"/>
    <property type="match status" value="1"/>
</dbReference>
<feature type="transmembrane region" description="Helical" evidence="6">
    <location>
        <begin position="107"/>
        <end position="128"/>
    </location>
</feature>
<dbReference type="SUPFAM" id="SSF50182">
    <property type="entry name" value="Sm-like ribonucleoproteins"/>
    <property type="match status" value="1"/>
</dbReference>
<reference evidence="8 9" key="1">
    <citation type="submission" date="2018-05" db="EMBL/GenBank/DDBJ databases">
        <title>Genetic diversity of glacier-inhabiting Cryobacterium bacteria in China and description of Cryobacterium mengkeensis sp. nov. and Arthrobacter glacialis sp. nov.</title>
        <authorList>
            <person name="Liu Q."/>
            <person name="Xin Y.-H."/>
        </authorList>
    </citation>
    <scope>NUCLEOTIDE SEQUENCE [LARGE SCALE GENOMIC DNA]</scope>
    <source>
        <strain evidence="8 9">SK-1</strain>
    </source>
</reference>
<dbReference type="GO" id="GO:0016020">
    <property type="term" value="C:membrane"/>
    <property type="evidence" value="ECO:0007669"/>
    <property type="project" value="UniProtKB-SubCell"/>
</dbReference>
<dbReference type="EMBL" id="QHLY01000012">
    <property type="protein sequence ID" value="PXA68933.1"/>
    <property type="molecule type" value="Genomic_DNA"/>
</dbReference>
<dbReference type="Gene3D" id="2.30.30.60">
    <property type="match status" value="1"/>
</dbReference>
<keyword evidence="9" id="KW-1185">Reference proteome</keyword>
<comment type="caution">
    <text evidence="8">The sequence shown here is derived from an EMBL/GenBank/DDBJ whole genome shotgun (WGS) entry which is preliminary data.</text>
</comment>
<evidence type="ECO:0000313" key="8">
    <source>
        <dbReference type="EMBL" id="PXA68933.1"/>
    </source>
</evidence>
<dbReference type="GO" id="GO:0055085">
    <property type="term" value="P:transmembrane transport"/>
    <property type="evidence" value="ECO:0007669"/>
    <property type="project" value="InterPro"/>
</dbReference>
<dbReference type="InterPro" id="IPR010920">
    <property type="entry name" value="LSM_dom_sf"/>
</dbReference>
<proteinExistence type="predicted"/>
<dbReference type="AlphaFoldDB" id="A0A317ZUY1"/>
<evidence type="ECO:0000256" key="1">
    <source>
        <dbReference type="ARBA" id="ARBA00004370"/>
    </source>
</evidence>